<evidence type="ECO:0000313" key="2">
    <source>
        <dbReference type="EMBL" id="AGK99032.1"/>
    </source>
</evidence>
<dbReference type="AlphaFoldDB" id="R4K794"/>
<dbReference type="EMBL" id="CP003261">
    <property type="protein sequence ID" value="AGK99032.1"/>
    <property type="molecule type" value="Genomic_DNA"/>
</dbReference>
<accession>R4K794</accession>
<dbReference type="PATRIC" id="fig|86416.3.peg.4324"/>
<reference evidence="2 3" key="1">
    <citation type="submission" date="2012-01" db="EMBL/GenBank/DDBJ databases">
        <title>Complete sequence of chromosome of Clostridium pasteurianum BC1.</title>
        <authorList>
            <consortium name="US DOE Joint Genome Institute"/>
            <person name="Lucas S."/>
            <person name="Han J."/>
            <person name="Lapidus A."/>
            <person name="Cheng J.-F."/>
            <person name="Goodwin L."/>
            <person name="Pitluck S."/>
            <person name="Peters L."/>
            <person name="Mikhailova N."/>
            <person name="Teshima H."/>
            <person name="Detter J.C."/>
            <person name="Han C."/>
            <person name="Tapia R."/>
            <person name="Land M."/>
            <person name="Hauser L."/>
            <person name="Kyrpides N."/>
            <person name="Ivanova N."/>
            <person name="Pagani I."/>
            <person name="Dunn J."/>
            <person name="Taghavi S."/>
            <person name="Francis A."/>
            <person name="van der Lelie D."/>
            <person name="Woyke T."/>
        </authorList>
    </citation>
    <scope>NUCLEOTIDE SEQUENCE [LARGE SCALE GENOMIC DNA]</scope>
    <source>
        <strain evidence="2 3">BC1</strain>
    </source>
</reference>
<dbReference type="Proteomes" id="UP000013523">
    <property type="component" value="Chromosome"/>
</dbReference>
<protein>
    <submittedName>
        <fullName evidence="2">Uncharacterized protein</fullName>
    </submittedName>
</protein>
<proteinExistence type="predicted"/>
<feature type="compositionally biased region" description="Acidic residues" evidence="1">
    <location>
        <begin position="57"/>
        <end position="81"/>
    </location>
</feature>
<keyword evidence="3" id="KW-1185">Reference proteome</keyword>
<organism evidence="2 3">
    <name type="scientific">Clostridium pasteurianum BC1</name>
    <dbReference type="NCBI Taxonomy" id="86416"/>
    <lineage>
        <taxon>Bacteria</taxon>
        <taxon>Bacillati</taxon>
        <taxon>Bacillota</taxon>
        <taxon>Clostridia</taxon>
        <taxon>Eubacteriales</taxon>
        <taxon>Clostridiaceae</taxon>
        <taxon>Clostridium</taxon>
    </lineage>
</organism>
<name>R4K794_CLOPA</name>
<sequence length="88" mass="9990">MAKYKIYIDETRTLRHTVILETEEDIDKTLDQAQIGDCVHLYDVISALEDEGCNVNEVAEDDNGDSEFDVDEYEEIDESEGNVDGKKS</sequence>
<feature type="region of interest" description="Disordered" evidence="1">
    <location>
        <begin position="57"/>
        <end position="88"/>
    </location>
</feature>
<gene>
    <name evidence="2" type="ORF">Clopa_4313</name>
</gene>
<evidence type="ECO:0000313" key="3">
    <source>
        <dbReference type="Proteomes" id="UP000013523"/>
    </source>
</evidence>
<dbReference type="RefSeq" id="WP_015617306.1">
    <property type="nucleotide sequence ID" value="NC_021182.1"/>
</dbReference>
<evidence type="ECO:0000256" key="1">
    <source>
        <dbReference type="SAM" id="MobiDB-lite"/>
    </source>
</evidence>
<dbReference type="HOGENOM" id="CLU_2463656_0_0_9"/>
<dbReference type="STRING" id="86416.Clopa_4313"/>
<dbReference type="KEGG" id="cpas:Clopa_4313"/>